<accession>A0A840S7K9</accession>
<keyword evidence="2" id="KW-1185">Reference proteome</keyword>
<organism evidence="1 2">
    <name type="scientific">Inhella inkyongensis</name>
    <dbReference type="NCBI Taxonomy" id="392593"/>
    <lineage>
        <taxon>Bacteria</taxon>
        <taxon>Pseudomonadati</taxon>
        <taxon>Pseudomonadota</taxon>
        <taxon>Betaproteobacteria</taxon>
        <taxon>Burkholderiales</taxon>
        <taxon>Sphaerotilaceae</taxon>
        <taxon>Inhella</taxon>
    </lineage>
</organism>
<name>A0A840S7K9_9BURK</name>
<dbReference type="AlphaFoldDB" id="A0A840S7K9"/>
<evidence type="ECO:0000313" key="2">
    <source>
        <dbReference type="Proteomes" id="UP000554837"/>
    </source>
</evidence>
<gene>
    <name evidence="1" type="ORF">HNQ51_001743</name>
</gene>
<evidence type="ECO:0000313" key="1">
    <source>
        <dbReference type="EMBL" id="MBB5204429.1"/>
    </source>
</evidence>
<dbReference type="RefSeq" id="WP_184044712.1">
    <property type="nucleotide sequence ID" value="NZ_JACHHO010000002.1"/>
</dbReference>
<dbReference type="EMBL" id="JACHHO010000002">
    <property type="protein sequence ID" value="MBB5204429.1"/>
    <property type="molecule type" value="Genomic_DNA"/>
</dbReference>
<protein>
    <recommendedName>
        <fullName evidence="3">Tetratricopeptide repeat protein</fullName>
    </recommendedName>
</protein>
<dbReference type="Proteomes" id="UP000554837">
    <property type="component" value="Unassembled WGS sequence"/>
</dbReference>
<comment type="caution">
    <text evidence="1">The sequence shown here is derived from an EMBL/GenBank/DDBJ whole genome shotgun (WGS) entry which is preliminary data.</text>
</comment>
<reference evidence="1 2" key="1">
    <citation type="submission" date="2020-08" db="EMBL/GenBank/DDBJ databases">
        <title>Genomic Encyclopedia of Type Strains, Phase IV (KMG-IV): sequencing the most valuable type-strain genomes for metagenomic binning, comparative biology and taxonomic classification.</title>
        <authorList>
            <person name="Goeker M."/>
        </authorList>
    </citation>
    <scope>NUCLEOTIDE SEQUENCE [LARGE SCALE GENOMIC DNA]</scope>
    <source>
        <strain evidence="1 2">DSM 23958</strain>
    </source>
</reference>
<proteinExistence type="predicted"/>
<evidence type="ECO:0008006" key="3">
    <source>
        <dbReference type="Google" id="ProtNLM"/>
    </source>
</evidence>
<sequence>MITRSEALAAVMDAEEYQLDRQATALKRAGDWAGAIAALRRRKALLGEGWADDKLAKYLQQAGQFEEALQEIEWLVANSHAWAQGMFGHQPATVRQRQRAGFVSRVLEAGVLICKRAKRSAEQAAYQARADQYRRIVNQIEPLAAAASSQRLQALRQRPIA</sequence>